<proteinExistence type="predicted"/>
<dbReference type="PANTHER" id="PTHR35140">
    <property type="entry name" value="MITOTIC CHECK POINT PROTEIN BFA1"/>
    <property type="match status" value="1"/>
</dbReference>
<feature type="compositionally biased region" description="Low complexity" evidence="1">
    <location>
        <begin position="619"/>
        <end position="630"/>
    </location>
</feature>
<dbReference type="GO" id="GO:1990334">
    <property type="term" value="C:Bfa1-Bub2 complex"/>
    <property type="evidence" value="ECO:0007669"/>
    <property type="project" value="InterPro"/>
</dbReference>
<gene>
    <name evidence="2" type="ORF">ACRE_076650</name>
</gene>
<feature type="region of interest" description="Disordered" evidence="1">
    <location>
        <begin position="759"/>
        <end position="800"/>
    </location>
</feature>
<dbReference type="HOGENOM" id="CLU_008906_0_0_1"/>
<dbReference type="GO" id="GO:0031578">
    <property type="term" value="P:mitotic spindle orientation checkpoint signaling"/>
    <property type="evidence" value="ECO:0007669"/>
    <property type="project" value="TreeGrafter"/>
</dbReference>
<dbReference type="InterPro" id="IPR034586">
    <property type="entry name" value="Bfa1/Byr4"/>
</dbReference>
<accession>A0A086SWY4</accession>
<feature type="compositionally biased region" description="Basic and acidic residues" evidence="1">
    <location>
        <begin position="653"/>
        <end position="676"/>
    </location>
</feature>
<comment type="caution">
    <text evidence="2">The sequence shown here is derived from an EMBL/GenBank/DDBJ whole genome shotgun (WGS) entry which is preliminary data.</text>
</comment>
<feature type="compositionally biased region" description="Low complexity" evidence="1">
    <location>
        <begin position="468"/>
        <end position="482"/>
    </location>
</feature>
<feature type="compositionally biased region" description="Polar residues" evidence="1">
    <location>
        <begin position="589"/>
        <end position="601"/>
    </location>
</feature>
<feature type="compositionally biased region" description="Pro residues" evidence="1">
    <location>
        <begin position="353"/>
        <end position="364"/>
    </location>
</feature>
<feature type="compositionally biased region" description="Polar residues" evidence="1">
    <location>
        <begin position="33"/>
        <end position="44"/>
    </location>
</feature>
<feature type="compositionally biased region" description="Polar residues" evidence="1">
    <location>
        <begin position="154"/>
        <end position="169"/>
    </location>
</feature>
<feature type="compositionally biased region" description="Polar residues" evidence="1">
    <location>
        <begin position="499"/>
        <end position="516"/>
    </location>
</feature>
<evidence type="ECO:0000313" key="2">
    <source>
        <dbReference type="EMBL" id="KFH41616.1"/>
    </source>
</evidence>
<feature type="compositionally biased region" description="Low complexity" evidence="1">
    <location>
        <begin position="702"/>
        <end position="715"/>
    </location>
</feature>
<evidence type="ECO:0000313" key="3">
    <source>
        <dbReference type="Proteomes" id="UP000029964"/>
    </source>
</evidence>
<dbReference type="Proteomes" id="UP000029964">
    <property type="component" value="Unassembled WGS sequence"/>
</dbReference>
<feature type="compositionally biased region" description="Low complexity" evidence="1">
    <location>
        <begin position="298"/>
        <end position="312"/>
    </location>
</feature>
<dbReference type="STRING" id="857340.A0A086SWY4"/>
<feature type="region of interest" description="Disordered" evidence="1">
    <location>
        <begin position="150"/>
        <end position="634"/>
    </location>
</feature>
<evidence type="ECO:0000256" key="1">
    <source>
        <dbReference type="SAM" id="MobiDB-lite"/>
    </source>
</evidence>
<feature type="region of interest" description="Disordered" evidence="1">
    <location>
        <begin position="33"/>
        <end position="80"/>
    </location>
</feature>
<dbReference type="AlphaFoldDB" id="A0A086SWY4"/>
<dbReference type="OrthoDB" id="19159at2759"/>
<feature type="compositionally biased region" description="Basic and acidic residues" evidence="1">
    <location>
        <begin position="538"/>
        <end position="549"/>
    </location>
</feature>
<dbReference type="PANTHER" id="PTHR35140:SF1">
    <property type="entry name" value="MITOTIC CHECK POINT PROTEIN BFA1"/>
    <property type="match status" value="1"/>
</dbReference>
<dbReference type="EMBL" id="JPKY01000121">
    <property type="protein sequence ID" value="KFH41616.1"/>
    <property type="molecule type" value="Genomic_DNA"/>
</dbReference>
<sequence length="995" mass="109531">MDTLSLKPRRSVEEEIENWDDGDFMVDGDDITIRSSASTTSNAPSRRRDSTSSHRSIRSEIESWAGEEEKQVHLPGDDEKSTLDAISAAKNAGIPLPQNIPSSALVGGTIKRLGGRKMRKILQEDWENDLELPDATQGLKIKLHDQTEFPETLRQVSSGSVHSSPTKNAKSPPIQFQDESSDSPRISLGTKSTPVNLDKFKDVDDDDFFGDGCDTIKVSKRQSTTKPISLITPPTPQKQDQAKPEDDFEKDLELPSHGTLQLSTRKDMPRTPSSQADDLDWGEGSLGTRFGGTRRSNRSSSASALSPSVSSSITAESEDETFDGLVLPPGPVNFQERLKQRRKSRSPERIPEEPSPPKSPPKKPSPAEADRPGFLDGLDIGDGDVFNSRKLTLHRNIKVKDSVPSSPARPKTAVSLTFTNKPSGSTRIPRLSHERAHSTSLEPVSESGGPIPQRARRPQSRLGHSAQSSVTSIGTPTTPSSGHQWSPSTPSNRRELGAKTSTPSLRNEPTTTNAQLLKQKRSLPAIRAVNPPAKPLSFRHDRPPSRSETGRPLSGIRPKTPVDRQRPSGSDSPALTRKGHLPFLPAGASHSQSQHVASKSVRQFRRHDSDNSIDLRPNSRTISRSTIRSPSPHRYRVAADTWERLSRPKGKKNFGDGHELDGFDDLPTSKEAETRYLKQPASSNAKSALRSKVHHVASADRTSTPTPTPTSSQPPRVSATPHFARDTTASRIARETSLAHRSTSSSGGPLAQINAQRGTPLASRGNTNMHNLQPSTTRSKKSSKRPPQLKPHLISNLNNGKESKVINGMFYNPDTYRWEGNENALNIFDATASTPTTSATLLTAKERDTPPPRPALITNISATKGVQVVNGMVFDPESMCWLKLGAQPSAKSDTSDPLDKFNALDDDDDVFKDIPDLEDNVADEEGKSGRVSDTNDDWLVGEEFDVGPEFIRRQREEEERWRKKCEKWSGRGVRDREAWRWTIRELVSQFDELPM</sequence>
<name>A0A086SWY4_HAPC1</name>
<reference evidence="3" key="1">
    <citation type="journal article" date="2014" name="Genome Announc.">
        <title>Genome sequence and annotation of Acremonium chrysogenum, producer of the beta-lactam antibiotic cephalosporin C.</title>
        <authorList>
            <person name="Terfehr D."/>
            <person name="Dahlmann T.A."/>
            <person name="Specht T."/>
            <person name="Zadra I."/>
            <person name="Kuernsteiner H."/>
            <person name="Kueck U."/>
        </authorList>
    </citation>
    <scope>NUCLEOTIDE SEQUENCE [LARGE SCALE GENOMIC DNA]</scope>
    <source>
        <strain evidence="3">ATCC 11550 / CBS 779.69 / DSM 880 / IAM 14645 / JCM 23072 / IMI 49137</strain>
    </source>
</reference>
<dbReference type="GO" id="GO:0005096">
    <property type="term" value="F:GTPase activator activity"/>
    <property type="evidence" value="ECO:0007669"/>
    <property type="project" value="InterPro"/>
</dbReference>
<feature type="compositionally biased region" description="Basic and acidic residues" evidence="1">
    <location>
        <begin position="46"/>
        <end position="80"/>
    </location>
</feature>
<keyword evidence="3" id="KW-1185">Reference proteome</keyword>
<feature type="region of interest" description="Disordered" evidence="1">
    <location>
        <begin position="647"/>
        <end position="730"/>
    </location>
</feature>
<dbReference type="GO" id="GO:0044732">
    <property type="term" value="C:mitotic spindle pole body"/>
    <property type="evidence" value="ECO:0007669"/>
    <property type="project" value="TreeGrafter"/>
</dbReference>
<protein>
    <submittedName>
        <fullName evidence="2">Uncharacterized protein</fullName>
    </submittedName>
</protein>
<feature type="compositionally biased region" description="Polar residues" evidence="1">
    <location>
        <begin position="414"/>
        <end position="426"/>
    </location>
</feature>
<organism evidence="2 3">
    <name type="scientific">Hapsidospora chrysogenum (strain ATCC 11550 / CBS 779.69 / DSM 880 / IAM 14645 / JCM 23072 / IMI 49137)</name>
    <name type="common">Acremonium chrysogenum</name>
    <dbReference type="NCBI Taxonomy" id="857340"/>
    <lineage>
        <taxon>Eukaryota</taxon>
        <taxon>Fungi</taxon>
        <taxon>Dikarya</taxon>
        <taxon>Ascomycota</taxon>
        <taxon>Pezizomycotina</taxon>
        <taxon>Sordariomycetes</taxon>
        <taxon>Hypocreomycetidae</taxon>
        <taxon>Hypocreales</taxon>
        <taxon>Bionectriaceae</taxon>
        <taxon>Hapsidospora</taxon>
    </lineage>
</organism>